<evidence type="ECO:0000313" key="2">
    <source>
        <dbReference type="EMBL" id="KAK0605193.1"/>
    </source>
</evidence>
<accession>A0AA39THD6</accession>
<organism evidence="2 3">
    <name type="scientific">Acer saccharum</name>
    <name type="common">Sugar maple</name>
    <dbReference type="NCBI Taxonomy" id="4024"/>
    <lineage>
        <taxon>Eukaryota</taxon>
        <taxon>Viridiplantae</taxon>
        <taxon>Streptophyta</taxon>
        <taxon>Embryophyta</taxon>
        <taxon>Tracheophyta</taxon>
        <taxon>Spermatophyta</taxon>
        <taxon>Magnoliopsida</taxon>
        <taxon>eudicotyledons</taxon>
        <taxon>Gunneridae</taxon>
        <taxon>Pentapetalae</taxon>
        <taxon>rosids</taxon>
        <taxon>malvids</taxon>
        <taxon>Sapindales</taxon>
        <taxon>Sapindaceae</taxon>
        <taxon>Hippocastanoideae</taxon>
        <taxon>Acereae</taxon>
        <taxon>Acer</taxon>
    </lineage>
</organism>
<reference evidence="2" key="1">
    <citation type="journal article" date="2022" name="Plant J.">
        <title>Strategies of tolerance reflected in two North American maple genomes.</title>
        <authorList>
            <person name="McEvoy S.L."/>
            <person name="Sezen U.U."/>
            <person name="Trouern-Trend A."/>
            <person name="McMahon S.M."/>
            <person name="Schaberg P.G."/>
            <person name="Yang J."/>
            <person name="Wegrzyn J.L."/>
            <person name="Swenson N.G."/>
        </authorList>
    </citation>
    <scope>NUCLEOTIDE SEQUENCE</scope>
    <source>
        <strain evidence="2">NS2018</strain>
    </source>
</reference>
<evidence type="ECO:0000256" key="1">
    <source>
        <dbReference type="SAM" id="MobiDB-lite"/>
    </source>
</evidence>
<reference evidence="2" key="2">
    <citation type="submission" date="2023-06" db="EMBL/GenBank/DDBJ databases">
        <authorList>
            <person name="Swenson N.G."/>
            <person name="Wegrzyn J.L."/>
            <person name="Mcevoy S.L."/>
        </authorList>
    </citation>
    <scope>NUCLEOTIDE SEQUENCE</scope>
    <source>
        <strain evidence="2">NS2018</strain>
        <tissue evidence="2">Leaf</tissue>
    </source>
</reference>
<dbReference type="EMBL" id="JAUESC010000002">
    <property type="protein sequence ID" value="KAK0605193.1"/>
    <property type="molecule type" value="Genomic_DNA"/>
</dbReference>
<comment type="caution">
    <text evidence="2">The sequence shown here is derived from an EMBL/GenBank/DDBJ whole genome shotgun (WGS) entry which is preliminary data.</text>
</comment>
<evidence type="ECO:0000313" key="3">
    <source>
        <dbReference type="Proteomes" id="UP001168877"/>
    </source>
</evidence>
<gene>
    <name evidence="2" type="ORF">LWI29_024009</name>
</gene>
<dbReference type="Proteomes" id="UP001168877">
    <property type="component" value="Unassembled WGS sequence"/>
</dbReference>
<keyword evidence="3" id="KW-1185">Reference proteome</keyword>
<feature type="region of interest" description="Disordered" evidence="1">
    <location>
        <begin position="167"/>
        <end position="195"/>
    </location>
</feature>
<dbReference type="AlphaFoldDB" id="A0AA39THD6"/>
<sequence>MITLGSPCKRHEVLVRVGVTRIAKQEVLPRVGMTRIGKQGVMARVGRTRIVMHGRLPRGKSALDRELAIVLVGLGVWLDIDSDKAGFESKVMTLEENSTYKDMKPSEVIGRHLAYESRKGPTSTPPKKQKGIALKTSKVEKEENYDSDEEMALLMIRFKKFYKSEKKGFGSKGQDCREKYGQRSGSETKKRFSIV</sequence>
<protein>
    <submittedName>
        <fullName evidence="2">Uncharacterized protein</fullName>
    </submittedName>
</protein>
<proteinExistence type="predicted"/>
<name>A0AA39THD6_ACESA</name>